<accession>A0A1B6GI53</accession>
<feature type="non-terminal residue" evidence="2">
    <location>
        <position position="113"/>
    </location>
</feature>
<dbReference type="EMBL" id="GECZ01007647">
    <property type="protein sequence ID" value="JAS62122.1"/>
    <property type="molecule type" value="Transcribed_RNA"/>
</dbReference>
<reference evidence="2" key="1">
    <citation type="submission" date="2015-11" db="EMBL/GenBank/DDBJ databases">
        <title>De novo transcriptome assembly of four potential Pierce s Disease insect vectors from Arizona vineyards.</title>
        <authorList>
            <person name="Tassone E.E."/>
        </authorList>
    </citation>
    <scope>NUCLEOTIDE SEQUENCE</scope>
</reference>
<feature type="compositionally biased region" description="Basic and acidic residues" evidence="1">
    <location>
        <begin position="67"/>
        <end position="82"/>
    </location>
</feature>
<protein>
    <submittedName>
        <fullName evidence="2">Uncharacterized protein</fullName>
    </submittedName>
</protein>
<feature type="compositionally biased region" description="Acidic residues" evidence="1">
    <location>
        <begin position="83"/>
        <end position="113"/>
    </location>
</feature>
<feature type="non-terminal residue" evidence="2">
    <location>
        <position position="1"/>
    </location>
</feature>
<feature type="compositionally biased region" description="Basic and acidic residues" evidence="1">
    <location>
        <begin position="49"/>
        <end position="59"/>
    </location>
</feature>
<feature type="region of interest" description="Disordered" evidence="1">
    <location>
        <begin position="49"/>
        <end position="113"/>
    </location>
</feature>
<name>A0A1B6GI53_9HEMI</name>
<sequence>EKSDKYENPLPSVPPTIGVIGWKSNTDHDTSWKPNKALMGIANEYIKNDMKNDGNEKENSTLYPNKSVEENSGKYESHKNIDQEETSEAENEDDEEEDDQDSEEEDEEESNGE</sequence>
<evidence type="ECO:0000313" key="2">
    <source>
        <dbReference type="EMBL" id="JAS62122.1"/>
    </source>
</evidence>
<proteinExistence type="predicted"/>
<gene>
    <name evidence="2" type="ORF">g.48785</name>
</gene>
<organism evidence="2">
    <name type="scientific">Cuerna arida</name>
    <dbReference type="NCBI Taxonomy" id="1464854"/>
    <lineage>
        <taxon>Eukaryota</taxon>
        <taxon>Metazoa</taxon>
        <taxon>Ecdysozoa</taxon>
        <taxon>Arthropoda</taxon>
        <taxon>Hexapoda</taxon>
        <taxon>Insecta</taxon>
        <taxon>Pterygota</taxon>
        <taxon>Neoptera</taxon>
        <taxon>Paraneoptera</taxon>
        <taxon>Hemiptera</taxon>
        <taxon>Auchenorrhyncha</taxon>
        <taxon>Membracoidea</taxon>
        <taxon>Cicadellidae</taxon>
        <taxon>Cicadellinae</taxon>
        <taxon>Proconiini</taxon>
        <taxon>Cuerna</taxon>
    </lineage>
</organism>
<evidence type="ECO:0000256" key="1">
    <source>
        <dbReference type="SAM" id="MobiDB-lite"/>
    </source>
</evidence>
<feature type="region of interest" description="Disordered" evidence="1">
    <location>
        <begin position="1"/>
        <end position="34"/>
    </location>
</feature>
<dbReference type="AlphaFoldDB" id="A0A1B6GI53"/>